<dbReference type="Pfam" id="PF25309">
    <property type="entry name" value="ELLD"/>
    <property type="match status" value="1"/>
</dbReference>
<dbReference type="InterPro" id="IPR057370">
    <property type="entry name" value="ELLD"/>
</dbReference>
<sequence>MGTLCGWASIDENGKATGGQKGDQTGREVKTGNWYDFGQTVVLRFKDRNKAAKAATAMKQLCANDNVGYCQGHRTSLYTELEKVGWNPTALKTPCETDCSAMMSPVLKCAGISVSKDIYTGNMVNAIMATGEFEKLTGSKYTDTGDNLMTGDISVAAGKHTIMALENGCNASGGNGSGNGSGSGSGNNPAVPYGTAKTATFTGYVNTGALNVRKQPDPDADKLVSYPCIKQNTEVGVCGSAKAPNGALWYYIYIDGAKGKKYGYVNARYITAK</sequence>
<dbReference type="EMBL" id="BK032862">
    <property type="protein sequence ID" value="DAF64539.1"/>
    <property type="molecule type" value="Genomic_DNA"/>
</dbReference>
<evidence type="ECO:0000259" key="1">
    <source>
        <dbReference type="Pfam" id="PF25309"/>
    </source>
</evidence>
<evidence type="ECO:0000313" key="2">
    <source>
        <dbReference type="EMBL" id="DAF64539.1"/>
    </source>
</evidence>
<reference evidence="2" key="1">
    <citation type="journal article" date="2021" name="Proc. Natl. Acad. Sci. U.S.A.">
        <title>A Catalog of Tens of Thousands of Viruses from Human Metagenomes Reveals Hidden Associations with Chronic Diseases.</title>
        <authorList>
            <person name="Tisza M.J."/>
            <person name="Buck C.B."/>
        </authorList>
    </citation>
    <scope>NUCLEOTIDE SEQUENCE</scope>
    <source>
        <strain evidence="2">Ctu6J18</strain>
    </source>
</reference>
<protein>
    <recommendedName>
        <fullName evidence="1">Endolysin-like domain-containing protein</fullName>
    </recommendedName>
</protein>
<accession>A0A8S5TN29</accession>
<organism evidence="2">
    <name type="scientific">Myoviridae sp. ctu6J18</name>
    <dbReference type="NCBI Taxonomy" id="2827714"/>
    <lineage>
        <taxon>Viruses</taxon>
        <taxon>Duplodnaviria</taxon>
        <taxon>Heunggongvirae</taxon>
        <taxon>Uroviricota</taxon>
        <taxon>Caudoviricetes</taxon>
    </lineage>
</organism>
<feature type="domain" description="Endolysin-like" evidence="1">
    <location>
        <begin position="8"/>
        <end position="170"/>
    </location>
</feature>
<dbReference type="Gene3D" id="2.30.30.40">
    <property type="entry name" value="SH3 Domains"/>
    <property type="match status" value="1"/>
</dbReference>
<name>A0A8S5TN29_9CAUD</name>
<proteinExistence type="predicted"/>